<dbReference type="Pfam" id="PF04474">
    <property type="entry name" value="DUF554"/>
    <property type="match status" value="1"/>
</dbReference>
<evidence type="ECO:0000313" key="3">
    <source>
        <dbReference type="Proteomes" id="UP000284841"/>
    </source>
</evidence>
<keyword evidence="1" id="KW-1133">Transmembrane helix</keyword>
<keyword evidence="3" id="KW-1185">Reference proteome</keyword>
<dbReference type="Proteomes" id="UP000284841">
    <property type="component" value="Unassembled WGS sequence"/>
</dbReference>
<feature type="transmembrane region" description="Helical" evidence="1">
    <location>
        <begin position="6"/>
        <end position="25"/>
    </location>
</feature>
<protein>
    <submittedName>
        <fullName evidence="2">DUF554 domain-containing protein</fullName>
    </submittedName>
</protein>
<accession>A0A415DW29</accession>
<dbReference type="PANTHER" id="PTHR36111:SF2">
    <property type="entry name" value="INNER MEMBRANE PROTEIN"/>
    <property type="match status" value="1"/>
</dbReference>
<feature type="transmembrane region" description="Helical" evidence="1">
    <location>
        <begin position="207"/>
        <end position="227"/>
    </location>
</feature>
<keyword evidence="1" id="KW-0812">Transmembrane</keyword>
<evidence type="ECO:0000256" key="1">
    <source>
        <dbReference type="SAM" id="Phobius"/>
    </source>
</evidence>
<dbReference type="OrthoDB" id="9797976at2"/>
<proteinExistence type="predicted"/>
<feature type="transmembrane region" description="Helical" evidence="1">
    <location>
        <begin position="180"/>
        <end position="201"/>
    </location>
</feature>
<dbReference type="EMBL" id="QRMS01000006">
    <property type="protein sequence ID" value="RHJ84696.1"/>
    <property type="molecule type" value="Genomic_DNA"/>
</dbReference>
<comment type="caution">
    <text evidence="2">The sequence shown here is derived from an EMBL/GenBank/DDBJ whole genome shotgun (WGS) entry which is preliminary data.</text>
</comment>
<gene>
    <name evidence="2" type="ORF">DW099_17135</name>
</gene>
<name>A0A415DW29_9FIRM</name>
<dbReference type="RefSeq" id="WP_118336490.1">
    <property type="nucleotide sequence ID" value="NZ_AP025567.1"/>
</dbReference>
<dbReference type="PANTHER" id="PTHR36111">
    <property type="entry name" value="INNER MEMBRANE PROTEIN-RELATED"/>
    <property type="match status" value="1"/>
</dbReference>
<organism evidence="2 3">
    <name type="scientific">Emergencia timonensis</name>
    <dbReference type="NCBI Taxonomy" id="1776384"/>
    <lineage>
        <taxon>Bacteria</taxon>
        <taxon>Bacillati</taxon>
        <taxon>Bacillota</taxon>
        <taxon>Clostridia</taxon>
        <taxon>Peptostreptococcales</taxon>
        <taxon>Anaerovoracaceae</taxon>
        <taxon>Emergencia</taxon>
    </lineage>
</organism>
<dbReference type="InterPro" id="IPR007563">
    <property type="entry name" value="DUF554"/>
</dbReference>
<dbReference type="STRING" id="1776384.GCA_900086585_01307"/>
<dbReference type="AlphaFoldDB" id="A0A415DW29"/>
<reference evidence="2 3" key="1">
    <citation type="submission" date="2018-08" db="EMBL/GenBank/DDBJ databases">
        <title>A genome reference for cultivated species of the human gut microbiota.</title>
        <authorList>
            <person name="Zou Y."/>
            <person name="Xue W."/>
            <person name="Luo G."/>
        </authorList>
    </citation>
    <scope>NUCLEOTIDE SEQUENCE [LARGE SCALE GENOMIC DNA]</scope>
    <source>
        <strain evidence="2 3">AM07-24</strain>
    </source>
</reference>
<sequence>MAGLLVDAVSIIAGSFIGLLLKKGISKKISDAIMIGIGLCVVYMGITGLTGEVGTILLLFSVIIGTLIGTAIDIDARINALALRLEKKFVKEEGSTFAKGFVTCTILSCTGAYTIMASLNAGLGDNAMLYTKAIIDLCVTMMLASTLGIGVMFSAAVIFVYQGALALFSGVLSPLLSDEMIGAFSCVGALLTIPLGTNMMGVTDIKIANYIPAIIAAPVVVWLMSWVSAL</sequence>
<evidence type="ECO:0000313" key="2">
    <source>
        <dbReference type="EMBL" id="RHJ84696.1"/>
    </source>
</evidence>
<feature type="transmembrane region" description="Helical" evidence="1">
    <location>
        <begin position="139"/>
        <end position="168"/>
    </location>
</feature>
<keyword evidence="1" id="KW-0472">Membrane</keyword>
<feature type="transmembrane region" description="Helical" evidence="1">
    <location>
        <begin position="97"/>
        <end position="119"/>
    </location>
</feature>